<dbReference type="Pfam" id="PF00892">
    <property type="entry name" value="EamA"/>
    <property type="match status" value="1"/>
</dbReference>
<evidence type="ECO:0000313" key="14">
    <source>
        <dbReference type="Proteomes" id="UP000186019"/>
    </source>
</evidence>
<protein>
    <submittedName>
        <fullName evidence="13">Uncharacterized membrane protein</fullName>
    </submittedName>
</protein>
<dbReference type="PANTHER" id="PTHR30561:SF9">
    <property type="entry name" value="4-AMINO-4-DEOXY-L-ARABINOSE-PHOSPHOUNDECAPRENOL FLIPPASE SUBUNIT ARNF-RELATED"/>
    <property type="match status" value="1"/>
</dbReference>
<dbReference type="EMBL" id="FTNV01000001">
    <property type="protein sequence ID" value="SIR86012.1"/>
    <property type="molecule type" value="Genomic_DNA"/>
</dbReference>
<dbReference type="InterPro" id="IPR037185">
    <property type="entry name" value="EmrE-like"/>
</dbReference>
<keyword evidence="7" id="KW-0448">Lipopolysaccharide biosynthesis</keyword>
<keyword evidence="10 11" id="KW-0472">Membrane</keyword>
<comment type="subcellular location">
    <subcellularLocation>
        <location evidence="1">Cell membrane</location>
        <topology evidence="1">Multi-pass membrane protein</topology>
    </subcellularLocation>
</comment>
<dbReference type="AlphaFoldDB" id="A0A1N7ECY8"/>
<evidence type="ECO:0000256" key="9">
    <source>
        <dbReference type="ARBA" id="ARBA00023098"/>
    </source>
</evidence>
<keyword evidence="3" id="KW-0444">Lipid biosynthesis</keyword>
<gene>
    <name evidence="13" type="ORF">SAMN05421666_0139</name>
</gene>
<dbReference type="STRING" id="573024.SAMN05216208_1995"/>
<feature type="transmembrane region" description="Helical" evidence="11">
    <location>
        <begin position="144"/>
        <end position="161"/>
    </location>
</feature>
<evidence type="ECO:0000313" key="13">
    <source>
        <dbReference type="EMBL" id="SIR86012.1"/>
    </source>
</evidence>
<dbReference type="Gene3D" id="1.10.3730.20">
    <property type="match status" value="2"/>
</dbReference>
<dbReference type="GO" id="GO:0005886">
    <property type="term" value="C:plasma membrane"/>
    <property type="evidence" value="ECO:0007669"/>
    <property type="project" value="UniProtKB-SubCell"/>
</dbReference>
<dbReference type="GO" id="GO:0009103">
    <property type="term" value="P:lipopolysaccharide biosynthetic process"/>
    <property type="evidence" value="ECO:0007669"/>
    <property type="project" value="UniProtKB-KW"/>
</dbReference>
<dbReference type="GO" id="GO:0009245">
    <property type="term" value="P:lipid A biosynthetic process"/>
    <property type="evidence" value="ECO:0007669"/>
    <property type="project" value="UniProtKB-KW"/>
</dbReference>
<keyword evidence="9" id="KW-0443">Lipid metabolism</keyword>
<sequence length="282" mass="29572">MSQTVFLAVIGAALLHAVWNAAVKGGTDKKLAMGAVVVGHTPFALISIWLAPMPDMAALPWMAAGLALHMGYQLFLMRAYEMGDLSQVYPIARGSAPLIVAFVSVTALGVHLSGAELLAIAIIALGIISLAAVRRADGLRNGRAAGMALVTGMFIASYSLVDGYGARISGSPLGFYAWVALVNSVLMALFLMRRHPGTMRRMAGPAGRSIFVLGGGASFVAYALVTWAFTQAPIALVTALRETSVVFALLIGVFFLKERLDLTKVLATAAMLGGAVLLRLAR</sequence>
<dbReference type="OrthoDB" id="9783707at2"/>
<accession>A0A1N7ECY8</accession>
<organism evidence="13 14">
    <name type="scientific">Roseovarius nanhaiticus</name>
    <dbReference type="NCBI Taxonomy" id="573024"/>
    <lineage>
        <taxon>Bacteria</taxon>
        <taxon>Pseudomonadati</taxon>
        <taxon>Pseudomonadota</taxon>
        <taxon>Alphaproteobacteria</taxon>
        <taxon>Rhodobacterales</taxon>
        <taxon>Roseobacteraceae</taxon>
        <taxon>Roseovarius</taxon>
    </lineage>
</organism>
<feature type="transmembrane region" description="Helical" evidence="11">
    <location>
        <begin position="173"/>
        <end position="191"/>
    </location>
</feature>
<evidence type="ECO:0000256" key="2">
    <source>
        <dbReference type="ARBA" id="ARBA00022475"/>
    </source>
</evidence>
<dbReference type="GO" id="GO:0022857">
    <property type="term" value="F:transmembrane transporter activity"/>
    <property type="evidence" value="ECO:0007669"/>
    <property type="project" value="InterPro"/>
</dbReference>
<evidence type="ECO:0000256" key="4">
    <source>
        <dbReference type="ARBA" id="ARBA00022519"/>
    </source>
</evidence>
<evidence type="ECO:0000259" key="12">
    <source>
        <dbReference type="Pfam" id="PF00892"/>
    </source>
</evidence>
<evidence type="ECO:0000256" key="11">
    <source>
        <dbReference type="SAM" id="Phobius"/>
    </source>
</evidence>
<feature type="domain" description="EamA" evidence="12">
    <location>
        <begin position="146"/>
        <end position="278"/>
    </location>
</feature>
<evidence type="ECO:0000256" key="5">
    <source>
        <dbReference type="ARBA" id="ARBA00022556"/>
    </source>
</evidence>
<dbReference type="SUPFAM" id="SSF103481">
    <property type="entry name" value="Multidrug resistance efflux transporter EmrE"/>
    <property type="match status" value="2"/>
</dbReference>
<dbReference type="Proteomes" id="UP000186019">
    <property type="component" value="Unassembled WGS sequence"/>
</dbReference>
<dbReference type="InterPro" id="IPR000620">
    <property type="entry name" value="EamA_dom"/>
</dbReference>
<keyword evidence="4" id="KW-0997">Cell inner membrane</keyword>
<keyword evidence="2" id="KW-1003">Cell membrane</keyword>
<keyword evidence="8 11" id="KW-1133">Transmembrane helix</keyword>
<feature type="transmembrane region" description="Helical" evidence="11">
    <location>
        <begin position="99"/>
        <end position="132"/>
    </location>
</feature>
<keyword evidence="14" id="KW-1185">Reference proteome</keyword>
<evidence type="ECO:0000256" key="3">
    <source>
        <dbReference type="ARBA" id="ARBA00022516"/>
    </source>
</evidence>
<feature type="transmembrane region" description="Helical" evidence="11">
    <location>
        <begin position="235"/>
        <end position="255"/>
    </location>
</feature>
<feature type="transmembrane region" description="Helical" evidence="11">
    <location>
        <begin position="30"/>
        <end position="51"/>
    </location>
</feature>
<feature type="transmembrane region" description="Helical" evidence="11">
    <location>
        <begin position="211"/>
        <end position="229"/>
    </location>
</feature>
<dbReference type="PANTHER" id="PTHR30561">
    <property type="entry name" value="SMR FAMILY PROTON-DEPENDENT DRUG EFFLUX TRANSPORTER SUGE"/>
    <property type="match status" value="1"/>
</dbReference>
<keyword evidence="5" id="KW-0441">Lipid A biosynthesis</keyword>
<evidence type="ECO:0000256" key="1">
    <source>
        <dbReference type="ARBA" id="ARBA00004651"/>
    </source>
</evidence>
<evidence type="ECO:0000256" key="7">
    <source>
        <dbReference type="ARBA" id="ARBA00022985"/>
    </source>
</evidence>
<name>A0A1N7ECY8_9RHOB</name>
<dbReference type="InterPro" id="IPR000390">
    <property type="entry name" value="Small_drug/metabolite_transptr"/>
</dbReference>
<evidence type="ECO:0000256" key="8">
    <source>
        <dbReference type="ARBA" id="ARBA00022989"/>
    </source>
</evidence>
<feature type="transmembrane region" description="Helical" evidence="11">
    <location>
        <begin position="58"/>
        <end position="79"/>
    </location>
</feature>
<keyword evidence="6 11" id="KW-0812">Transmembrane</keyword>
<dbReference type="RefSeq" id="WP_076530105.1">
    <property type="nucleotide sequence ID" value="NZ_FOAC01000001.1"/>
</dbReference>
<evidence type="ECO:0000256" key="10">
    <source>
        <dbReference type="ARBA" id="ARBA00023136"/>
    </source>
</evidence>
<evidence type="ECO:0000256" key="6">
    <source>
        <dbReference type="ARBA" id="ARBA00022692"/>
    </source>
</evidence>
<reference evidence="13 14" key="1">
    <citation type="submission" date="2017-01" db="EMBL/GenBank/DDBJ databases">
        <authorList>
            <person name="Mah S.A."/>
            <person name="Swanson W.J."/>
            <person name="Moy G.W."/>
            <person name="Vacquier V.D."/>
        </authorList>
    </citation>
    <scope>NUCLEOTIDE SEQUENCE [LARGE SCALE GENOMIC DNA]</scope>
    <source>
        <strain evidence="13 14">DSM 29590</strain>
    </source>
</reference>
<proteinExistence type="predicted"/>